<gene>
    <name evidence="2" type="ORF">ACFSKP_09800</name>
</gene>
<feature type="chain" id="PRO_5046715606" description="DUF1573 domain-containing protein" evidence="1">
    <location>
        <begin position="22"/>
        <end position="154"/>
    </location>
</feature>
<evidence type="ECO:0000313" key="2">
    <source>
        <dbReference type="EMBL" id="MFD2246547.1"/>
    </source>
</evidence>
<keyword evidence="1" id="KW-0732">Signal</keyword>
<evidence type="ECO:0008006" key="4">
    <source>
        <dbReference type="Google" id="ProtNLM"/>
    </source>
</evidence>
<protein>
    <recommendedName>
        <fullName evidence="4">DUF1573 domain-containing protein</fullName>
    </recommendedName>
</protein>
<dbReference type="RefSeq" id="WP_250428334.1">
    <property type="nucleotide sequence ID" value="NZ_JALPRR010000001.1"/>
</dbReference>
<feature type="signal peptide" evidence="1">
    <location>
        <begin position="1"/>
        <end position="21"/>
    </location>
</feature>
<accession>A0ABW5CY75</accession>
<reference evidence="3" key="1">
    <citation type="journal article" date="2019" name="Int. J. Syst. Evol. Microbiol.">
        <title>The Global Catalogue of Microorganisms (GCM) 10K type strain sequencing project: providing services to taxonomists for standard genome sequencing and annotation.</title>
        <authorList>
            <consortium name="The Broad Institute Genomics Platform"/>
            <consortium name="The Broad Institute Genome Sequencing Center for Infectious Disease"/>
            <person name="Wu L."/>
            <person name="Ma J."/>
        </authorList>
    </citation>
    <scope>NUCLEOTIDE SEQUENCE [LARGE SCALE GENOMIC DNA]</scope>
    <source>
        <strain evidence="3">CGMCC 4.1782</strain>
    </source>
</reference>
<organism evidence="2 3">
    <name type="scientific">Pontibacter ruber</name>
    <dbReference type="NCBI Taxonomy" id="1343895"/>
    <lineage>
        <taxon>Bacteria</taxon>
        <taxon>Pseudomonadati</taxon>
        <taxon>Bacteroidota</taxon>
        <taxon>Cytophagia</taxon>
        <taxon>Cytophagales</taxon>
        <taxon>Hymenobacteraceae</taxon>
        <taxon>Pontibacter</taxon>
    </lineage>
</organism>
<sequence>MKATKLILLSFLLFLGLTANAQEEARQNIYFRLDSAAVRYSKSVATHTSPYSKNKFTLNTITVKCNCHIAGYLSLSGHTNVDVGNTSEPAKVISDAAYKTLEFISFEDLVKLLKKYDLEFNDLYNLYLVEPCQKAKGKYTVYNVRFMNTFIDAQ</sequence>
<keyword evidence="3" id="KW-1185">Reference proteome</keyword>
<evidence type="ECO:0000313" key="3">
    <source>
        <dbReference type="Proteomes" id="UP001597374"/>
    </source>
</evidence>
<proteinExistence type="predicted"/>
<name>A0ABW5CY75_9BACT</name>
<dbReference type="EMBL" id="JBHUIM010000001">
    <property type="protein sequence ID" value="MFD2246547.1"/>
    <property type="molecule type" value="Genomic_DNA"/>
</dbReference>
<comment type="caution">
    <text evidence="2">The sequence shown here is derived from an EMBL/GenBank/DDBJ whole genome shotgun (WGS) entry which is preliminary data.</text>
</comment>
<dbReference type="Proteomes" id="UP001597374">
    <property type="component" value="Unassembled WGS sequence"/>
</dbReference>
<evidence type="ECO:0000256" key="1">
    <source>
        <dbReference type="SAM" id="SignalP"/>
    </source>
</evidence>